<keyword evidence="3" id="KW-1185">Reference proteome</keyword>
<dbReference type="VEuPathDB" id="TrichDB:TVAG_483790"/>
<evidence type="ECO:0000313" key="3">
    <source>
        <dbReference type="Proteomes" id="UP000001542"/>
    </source>
</evidence>
<keyword evidence="1" id="KW-0175">Coiled coil</keyword>
<feature type="coiled-coil region" evidence="1">
    <location>
        <begin position="86"/>
        <end position="176"/>
    </location>
</feature>
<organism evidence="2 3">
    <name type="scientific">Trichomonas vaginalis (strain ATCC PRA-98 / G3)</name>
    <dbReference type="NCBI Taxonomy" id="412133"/>
    <lineage>
        <taxon>Eukaryota</taxon>
        <taxon>Metamonada</taxon>
        <taxon>Parabasalia</taxon>
        <taxon>Trichomonadida</taxon>
        <taxon>Trichomonadidae</taxon>
        <taxon>Trichomonas</taxon>
    </lineage>
</organism>
<dbReference type="OrthoDB" id="10667137at2759"/>
<name>A2FH02_TRIV3</name>
<evidence type="ECO:0000313" key="2">
    <source>
        <dbReference type="EMBL" id="EAX95815.1"/>
    </source>
</evidence>
<dbReference type="SMR" id="A2FH02"/>
<dbReference type="AlphaFoldDB" id="A2FH02"/>
<dbReference type="Proteomes" id="UP000001542">
    <property type="component" value="Unassembled WGS sequence"/>
</dbReference>
<dbReference type="InParanoid" id="A2FH02"/>
<feature type="coiled-coil region" evidence="1">
    <location>
        <begin position="212"/>
        <end position="271"/>
    </location>
</feature>
<dbReference type="VEuPathDB" id="TrichDB:TVAGG3_0859250"/>
<proteinExistence type="predicted"/>
<evidence type="ECO:0000256" key="1">
    <source>
        <dbReference type="SAM" id="Coils"/>
    </source>
</evidence>
<reference evidence="2" key="2">
    <citation type="journal article" date="2007" name="Science">
        <title>Draft genome sequence of the sexually transmitted pathogen Trichomonas vaginalis.</title>
        <authorList>
            <person name="Carlton J.M."/>
            <person name="Hirt R.P."/>
            <person name="Silva J.C."/>
            <person name="Delcher A.L."/>
            <person name="Schatz M."/>
            <person name="Zhao Q."/>
            <person name="Wortman J.R."/>
            <person name="Bidwell S.L."/>
            <person name="Alsmark U.C.M."/>
            <person name="Besteiro S."/>
            <person name="Sicheritz-Ponten T."/>
            <person name="Noel C.J."/>
            <person name="Dacks J.B."/>
            <person name="Foster P.G."/>
            <person name="Simillion C."/>
            <person name="Van de Peer Y."/>
            <person name="Miranda-Saavedra D."/>
            <person name="Barton G.J."/>
            <person name="Westrop G.D."/>
            <person name="Mueller S."/>
            <person name="Dessi D."/>
            <person name="Fiori P.L."/>
            <person name="Ren Q."/>
            <person name="Paulsen I."/>
            <person name="Zhang H."/>
            <person name="Bastida-Corcuera F.D."/>
            <person name="Simoes-Barbosa A."/>
            <person name="Brown M.T."/>
            <person name="Hayes R.D."/>
            <person name="Mukherjee M."/>
            <person name="Okumura C.Y."/>
            <person name="Schneider R."/>
            <person name="Smith A.J."/>
            <person name="Vanacova S."/>
            <person name="Villalvazo M."/>
            <person name="Haas B.J."/>
            <person name="Pertea M."/>
            <person name="Feldblyum T.V."/>
            <person name="Utterback T.R."/>
            <person name="Shu C.L."/>
            <person name="Osoegawa K."/>
            <person name="de Jong P.J."/>
            <person name="Hrdy I."/>
            <person name="Horvathova L."/>
            <person name="Zubacova Z."/>
            <person name="Dolezal P."/>
            <person name="Malik S.B."/>
            <person name="Logsdon J.M. Jr."/>
            <person name="Henze K."/>
            <person name="Gupta A."/>
            <person name="Wang C.C."/>
            <person name="Dunne R.L."/>
            <person name="Upcroft J.A."/>
            <person name="Upcroft P."/>
            <person name="White O."/>
            <person name="Salzberg S.L."/>
            <person name="Tang P."/>
            <person name="Chiu C.-H."/>
            <person name="Lee Y.-S."/>
            <person name="Embley T.M."/>
            <person name="Coombs G.H."/>
            <person name="Mottram J.C."/>
            <person name="Tachezy J."/>
            <person name="Fraser-Liggett C.M."/>
            <person name="Johnson P.J."/>
        </authorList>
    </citation>
    <scope>NUCLEOTIDE SEQUENCE [LARGE SCALE GENOMIC DNA]</scope>
    <source>
        <strain evidence="2">G3</strain>
    </source>
</reference>
<accession>A2FH02</accession>
<dbReference type="SUPFAM" id="SSF57997">
    <property type="entry name" value="Tropomyosin"/>
    <property type="match status" value="1"/>
</dbReference>
<gene>
    <name evidence="2" type="ORF">TVAG_375240</name>
</gene>
<dbReference type="EMBL" id="DS113787">
    <property type="protein sequence ID" value="EAX95815.1"/>
    <property type="molecule type" value="Genomic_DNA"/>
</dbReference>
<sequence>MIFNDVVFRNQSNKSSDSMRMIHNAFPDSPQDTNEFIKWIKQLIEERDSSIKNIKTFNIEQSKMYEKINNLETELQTKTKRTKISTNDFEETHEALVQKVSDLQRQLNDFHQQFGNKDTESVELQRLRNKFQKNERENNINLKSLESENSSLRSKIDDLLQKLSKKESKISILKSKIEQFSVKSEDAISSEKQTRYEISDLQRLYNSTSSSLFKEQEKSRFLTNQVERLQKELDNVVQENKELRSLLERSKQSVQEQMEENTILLKQMRRDSQSNSKETIENLTNKVSKLKYELCQSKKFICKLQKQIENF</sequence>
<reference evidence="2" key="1">
    <citation type="submission" date="2006-10" db="EMBL/GenBank/DDBJ databases">
        <authorList>
            <person name="Amadeo P."/>
            <person name="Zhao Q."/>
            <person name="Wortman J."/>
            <person name="Fraser-Liggett C."/>
            <person name="Carlton J."/>
        </authorList>
    </citation>
    <scope>NUCLEOTIDE SEQUENCE</scope>
    <source>
        <strain evidence="2">G3</strain>
    </source>
</reference>
<dbReference type="OMA" id="ESKQDVM"/>
<protein>
    <submittedName>
        <fullName evidence="2">Uncharacterized protein</fullName>
    </submittedName>
</protein>